<sequence>MKFSTYSESDRQEIEALFTRTFSDSEGESEGKLIGHLVHELMNGTETDDLFGFIATEQGQIVGCIFFTRLSFGSPVKAFMLSPVAVDTDHQGEGVGQKLIHFGIKRLRELGVELIFTYGDPNYYSKVSFEHVPQEVAEAPFKLAHPEGWLGQSLGGGSLELPLGQACCVEAFNDPRYW</sequence>
<dbReference type="PROSITE" id="PS51186">
    <property type="entry name" value="GNAT"/>
    <property type="match status" value="1"/>
</dbReference>
<dbReference type="Pfam" id="PF00583">
    <property type="entry name" value="Acetyltransf_1"/>
    <property type="match status" value="1"/>
</dbReference>
<dbReference type="InterPro" id="IPR000182">
    <property type="entry name" value="GNAT_dom"/>
</dbReference>
<dbReference type="AlphaFoldDB" id="A0A1D9GK75"/>
<dbReference type="SUPFAM" id="SSF55729">
    <property type="entry name" value="Acyl-CoA N-acyltransferases (Nat)"/>
    <property type="match status" value="1"/>
</dbReference>
<feature type="domain" description="N-acetyltransferase" evidence="1">
    <location>
        <begin position="1"/>
        <end position="155"/>
    </location>
</feature>
<organism evidence="2 3">
    <name type="scientific">Marinobacter salinus</name>
    <dbReference type="NCBI Taxonomy" id="1874317"/>
    <lineage>
        <taxon>Bacteria</taxon>
        <taxon>Pseudomonadati</taxon>
        <taxon>Pseudomonadota</taxon>
        <taxon>Gammaproteobacteria</taxon>
        <taxon>Pseudomonadales</taxon>
        <taxon>Marinobacteraceae</taxon>
        <taxon>Marinobacter</taxon>
    </lineage>
</organism>
<dbReference type="InterPro" id="IPR016181">
    <property type="entry name" value="Acyl_CoA_acyltransferase"/>
</dbReference>
<dbReference type="Gene3D" id="3.40.630.30">
    <property type="match status" value="1"/>
</dbReference>
<dbReference type="KEGG" id="msq:BKP64_07580"/>
<dbReference type="RefSeq" id="WP_070968090.1">
    <property type="nucleotide sequence ID" value="NZ_CP017715.1"/>
</dbReference>
<evidence type="ECO:0000313" key="3">
    <source>
        <dbReference type="Proteomes" id="UP000177445"/>
    </source>
</evidence>
<protein>
    <submittedName>
        <fullName evidence="2">GNAT family N-acetyltransferase</fullName>
    </submittedName>
</protein>
<dbReference type="CDD" id="cd04301">
    <property type="entry name" value="NAT_SF"/>
    <property type="match status" value="1"/>
</dbReference>
<name>A0A1D9GK75_9GAMM</name>
<dbReference type="OrthoDB" id="9797178at2"/>
<accession>A0A1D9GK75</accession>
<dbReference type="GO" id="GO:0016747">
    <property type="term" value="F:acyltransferase activity, transferring groups other than amino-acyl groups"/>
    <property type="evidence" value="ECO:0007669"/>
    <property type="project" value="InterPro"/>
</dbReference>
<evidence type="ECO:0000313" key="2">
    <source>
        <dbReference type="EMBL" id="AOY88042.1"/>
    </source>
</evidence>
<gene>
    <name evidence="2" type="ORF">BKP64_07580</name>
</gene>
<proteinExistence type="predicted"/>
<reference evidence="2 3" key="1">
    <citation type="submission" date="2016-10" db="EMBL/GenBank/DDBJ databases">
        <title>Marinobacter salinus sp. nov., a moderately halophilic bacterium isolated from a tidal flat environment.</title>
        <authorList>
            <person name="Park S.-J."/>
        </authorList>
    </citation>
    <scope>NUCLEOTIDE SEQUENCE [LARGE SCALE GENOMIC DNA]</scope>
    <source>
        <strain evidence="2 3">Hb8</strain>
    </source>
</reference>
<dbReference type="Proteomes" id="UP000177445">
    <property type="component" value="Chromosome"/>
</dbReference>
<keyword evidence="3" id="KW-1185">Reference proteome</keyword>
<keyword evidence="2" id="KW-0808">Transferase</keyword>
<evidence type="ECO:0000259" key="1">
    <source>
        <dbReference type="PROSITE" id="PS51186"/>
    </source>
</evidence>
<dbReference type="STRING" id="1874317.BKP64_07580"/>
<dbReference type="EMBL" id="CP017715">
    <property type="protein sequence ID" value="AOY88042.1"/>
    <property type="molecule type" value="Genomic_DNA"/>
</dbReference>